<reference evidence="1 2" key="1">
    <citation type="submission" date="2023-07" db="EMBL/GenBank/DDBJ databases">
        <authorList>
            <person name="Peeters C."/>
        </authorList>
    </citation>
    <scope>NUCLEOTIDE SEQUENCE [LARGE SCALE GENOMIC DNA]</scope>
    <source>
        <strain evidence="1 2">LMG 7141</strain>
    </source>
</reference>
<dbReference type="RefSeq" id="WP_316657495.1">
    <property type="nucleotide sequence ID" value="NZ_CATYWO010000002.1"/>
</dbReference>
<comment type="caution">
    <text evidence="1">The sequence shown here is derived from an EMBL/GenBank/DDBJ whole genome shotgun (WGS) entry which is preliminary data.</text>
</comment>
<evidence type="ECO:0000313" key="1">
    <source>
        <dbReference type="EMBL" id="CAJ0788451.1"/>
    </source>
</evidence>
<organism evidence="1 2">
    <name type="scientific">Ralstonia condita</name>
    <dbReference type="NCBI Taxonomy" id="3058600"/>
    <lineage>
        <taxon>Bacteria</taxon>
        <taxon>Pseudomonadati</taxon>
        <taxon>Pseudomonadota</taxon>
        <taxon>Betaproteobacteria</taxon>
        <taxon>Burkholderiales</taxon>
        <taxon>Burkholderiaceae</taxon>
        <taxon>Ralstonia</taxon>
    </lineage>
</organism>
<accession>A0ABM9JBI3</accession>
<evidence type="ECO:0000313" key="2">
    <source>
        <dbReference type="Proteomes" id="UP001189616"/>
    </source>
</evidence>
<name>A0ABM9JBI3_9RALS</name>
<dbReference type="EMBL" id="CATYWO010000002">
    <property type="protein sequence ID" value="CAJ0788451.1"/>
    <property type="molecule type" value="Genomic_DNA"/>
</dbReference>
<dbReference type="Proteomes" id="UP001189616">
    <property type="component" value="Unassembled WGS sequence"/>
</dbReference>
<protein>
    <submittedName>
        <fullName evidence="1">Uncharacterized protein</fullName>
    </submittedName>
</protein>
<proteinExistence type="predicted"/>
<sequence>MAPLKTRTYRQRVRPTRAALWLALVVLAWTVPIAAAPRLANPVTLRIDDGATLALPRGWGPLRLGPDAPIPGVAAIIASPFGPSRLVLAQQAAPSEAFGLVTVRRSSFPDGTPAYLETLRHRDLAILLNHMESRVHDDCPAWAVRLVRGKSPALRSLGGHSLIYWEGEWRTREDRTATVRGYAFFGHGAVYLLRVFGTAGHGEPDFVDEARFADAVATTFRPR</sequence>
<gene>
    <name evidence="1" type="ORF">LMG7141_02085</name>
</gene>
<keyword evidence="2" id="KW-1185">Reference proteome</keyword>